<dbReference type="GO" id="GO:0004519">
    <property type="term" value="F:endonuclease activity"/>
    <property type="evidence" value="ECO:0007669"/>
    <property type="project" value="UniProtKB-KW"/>
</dbReference>
<keyword evidence="8" id="KW-0234">DNA repair</keyword>
<gene>
    <name evidence="11" type="ORF">RS130_10540</name>
</gene>
<keyword evidence="12" id="KW-1185">Reference proteome</keyword>
<protein>
    <submittedName>
        <fullName evidence="11">Endonuclease/exonuclease/phosphatase family protein</fullName>
    </submittedName>
</protein>
<dbReference type="Gene3D" id="3.60.10.10">
    <property type="entry name" value="Endonuclease/exonuclease/phosphatase"/>
    <property type="match status" value="1"/>
</dbReference>
<feature type="domain" description="Endonuclease/exonuclease/phosphatase" evidence="10">
    <location>
        <begin position="52"/>
        <end position="305"/>
    </location>
</feature>
<comment type="caution">
    <text evidence="11">The sequence shown here is derived from an EMBL/GenBank/DDBJ whole genome shotgun (WGS) entry which is preliminary data.</text>
</comment>
<evidence type="ECO:0000256" key="3">
    <source>
        <dbReference type="ARBA" id="ARBA00022722"/>
    </source>
</evidence>
<comment type="cofactor">
    <cofactor evidence="1">
        <name>Mn(2+)</name>
        <dbReference type="ChEBI" id="CHEBI:29035"/>
    </cofactor>
</comment>
<evidence type="ECO:0000313" key="12">
    <source>
        <dbReference type="Proteomes" id="UP001247805"/>
    </source>
</evidence>
<keyword evidence="3" id="KW-0540">Nuclease</keyword>
<dbReference type="Pfam" id="PF03372">
    <property type="entry name" value="Exo_endo_phos"/>
    <property type="match status" value="1"/>
</dbReference>
<feature type="signal peptide" evidence="9">
    <location>
        <begin position="1"/>
        <end position="19"/>
    </location>
</feature>
<feature type="chain" id="PRO_5047179880" evidence="9">
    <location>
        <begin position="20"/>
        <end position="341"/>
    </location>
</feature>
<proteinExistence type="predicted"/>
<evidence type="ECO:0000256" key="9">
    <source>
        <dbReference type="SAM" id="SignalP"/>
    </source>
</evidence>
<dbReference type="PANTHER" id="PTHR15822:SF4">
    <property type="entry name" value="TYROSYL-DNA PHOSPHODIESTERASE 2"/>
    <property type="match status" value="1"/>
</dbReference>
<organism evidence="11 12">
    <name type="scientific">Paraglaciecola aquimarina</name>
    <dbReference type="NCBI Taxonomy" id="1235557"/>
    <lineage>
        <taxon>Bacteria</taxon>
        <taxon>Pseudomonadati</taxon>
        <taxon>Pseudomonadota</taxon>
        <taxon>Gammaproteobacteria</taxon>
        <taxon>Alteromonadales</taxon>
        <taxon>Alteromonadaceae</taxon>
        <taxon>Paraglaciecola</taxon>
    </lineage>
</organism>
<evidence type="ECO:0000313" key="11">
    <source>
        <dbReference type="EMBL" id="MDU0354309.1"/>
    </source>
</evidence>
<evidence type="ECO:0000256" key="2">
    <source>
        <dbReference type="ARBA" id="ARBA00001946"/>
    </source>
</evidence>
<comment type="cofactor">
    <cofactor evidence="2">
        <name>Mg(2+)</name>
        <dbReference type="ChEBI" id="CHEBI:18420"/>
    </cofactor>
</comment>
<name>A0ABU3SWC8_9ALTE</name>
<evidence type="ECO:0000256" key="6">
    <source>
        <dbReference type="ARBA" id="ARBA00022801"/>
    </source>
</evidence>
<keyword evidence="6" id="KW-0378">Hydrolase</keyword>
<dbReference type="EMBL" id="JAWDIO010000002">
    <property type="protein sequence ID" value="MDU0354309.1"/>
    <property type="molecule type" value="Genomic_DNA"/>
</dbReference>
<evidence type="ECO:0000256" key="5">
    <source>
        <dbReference type="ARBA" id="ARBA00022763"/>
    </source>
</evidence>
<accession>A0ABU3SWC8</accession>
<evidence type="ECO:0000256" key="7">
    <source>
        <dbReference type="ARBA" id="ARBA00022842"/>
    </source>
</evidence>
<evidence type="ECO:0000256" key="8">
    <source>
        <dbReference type="ARBA" id="ARBA00023204"/>
    </source>
</evidence>
<sequence length="341" mass="38402">MFRTFSLCVMVLNINAVIAQNTLGNSSTESFKNKTITQTRTASPPKDVSVFSWNISGDAFINEPALFNSLIEKVRPDILLLDEVTDKANKTQLRKALHASNVNNQSNWHMNFWVSGGRQRTVIASRYPIEPLQEFQRIVAYPDLNKARLQALIINNGELKYAQSLDSGISVNGAIIITASKRLLVVSLDLECCGNYPTSWEEDKRRIEVREIRKQIKRVIQRVQVDGIIVAGDLNLVSTVMPLVIISGPYEQPHSGLIAADLTHIDKMQTWTWDGRGTKFPSRVLDLVIYSPTSLILKDGYIFNPELLSIEAQQSLNLSGKNLEKIFNHLPLITTFSWHVE</sequence>
<keyword evidence="9" id="KW-0732">Signal</keyword>
<dbReference type="RefSeq" id="WP_316025919.1">
    <property type="nucleotide sequence ID" value="NZ_JAWDIO010000002.1"/>
</dbReference>
<keyword evidence="5" id="KW-0227">DNA damage</keyword>
<evidence type="ECO:0000256" key="4">
    <source>
        <dbReference type="ARBA" id="ARBA00022723"/>
    </source>
</evidence>
<keyword evidence="4" id="KW-0479">Metal-binding</keyword>
<dbReference type="Proteomes" id="UP001247805">
    <property type="component" value="Unassembled WGS sequence"/>
</dbReference>
<evidence type="ECO:0000259" key="10">
    <source>
        <dbReference type="Pfam" id="PF03372"/>
    </source>
</evidence>
<evidence type="ECO:0000256" key="1">
    <source>
        <dbReference type="ARBA" id="ARBA00001936"/>
    </source>
</evidence>
<keyword evidence="11" id="KW-0255">Endonuclease</keyword>
<keyword evidence="7" id="KW-0460">Magnesium</keyword>
<dbReference type="PANTHER" id="PTHR15822">
    <property type="entry name" value="TRAF AND TNF RECEPTOR-ASSOCIATED PROTEIN"/>
    <property type="match status" value="1"/>
</dbReference>
<dbReference type="InterPro" id="IPR036691">
    <property type="entry name" value="Endo/exonu/phosph_ase_sf"/>
</dbReference>
<dbReference type="InterPro" id="IPR005135">
    <property type="entry name" value="Endo/exonuclease/phosphatase"/>
</dbReference>
<reference evidence="11 12" key="1">
    <citation type="submission" date="2023-10" db="EMBL/GenBank/DDBJ databases">
        <title>Glaciecola aquimarina strain GGW-M5 nov., isolated from a coastal seawater.</title>
        <authorList>
            <person name="Bayburt H."/>
            <person name="Kim J.M."/>
            <person name="Choi B.J."/>
            <person name="Jeon C.O."/>
        </authorList>
    </citation>
    <scope>NUCLEOTIDE SEQUENCE [LARGE SCALE GENOMIC DNA]</scope>
    <source>
        <strain evidence="11 12">KCTC 32108</strain>
    </source>
</reference>
<dbReference type="SUPFAM" id="SSF56219">
    <property type="entry name" value="DNase I-like"/>
    <property type="match status" value="1"/>
</dbReference>
<dbReference type="InterPro" id="IPR051547">
    <property type="entry name" value="TDP2-like"/>
</dbReference>